<dbReference type="CDD" id="cd18793">
    <property type="entry name" value="SF2_C_SNF"/>
    <property type="match status" value="1"/>
</dbReference>
<feature type="domain" description="HARP" evidence="8">
    <location>
        <begin position="297"/>
        <end position="371"/>
    </location>
</feature>
<comment type="subcellular location">
    <subcellularLocation>
        <location evidence="1">Nucleus</location>
    </subcellularLocation>
</comment>
<dbReference type="Pfam" id="PF07443">
    <property type="entry name" value="HARP"/>
    <property type="match status" value="1"/>
</dbReference>
<protein>
    <submittedName>
        <fullName evidence="10">SWI/SNF-related matrix-associated actin-dependent regulator of chromatin subfamily A-like protein 1</fullName>
    </submittedName>
</protein>
<dbReference type="PROSITE" id="PS51192">
    <property type="entry name" value="HELICASE_ATP_BIND_1"/>
    <property type="match status" value="1"/>
</dbReference>
<feature type="compositionally biased region" description="Polar residues" evidence="5">
    <location>
        <begin position="221"/>
        <end position="240"/>
    </location>
</feature>
<keyword evidence="2" id="KW-0378">Hydrolase</keyword>
<feature type="compositionally biased region" description="Polar residues" evidence="5">
    <location>
        <begin position="252"/>
        <end position="273"/>
    </location>
</feature>
<dbReference type="KEGG" id="lak:106161287"/>
<proteinExistence type="inferred from homology"/>
<keyword evidence="9" id="KW-1185">Reference proteome</keyword>
<gene>
    <name evidence="10" type="primary">LOC106161287</name>
</gene>
<dbReference type="GO" id="GO:0005524">
    <property type="term" value="F:ATP binding"/>
    <property type="evidence" value="ECO:0007669"/>
    <property type="project" value="InterPro"/>
</dbReference>
<feature type="region of interest" description="Disordered" evidence="5">
    <location>
        <begin position="898"/>
        <end position="924"/>
    </location>
</feature>
<feature type="compositionally biased region" description="Polar residues" evidence="5">
    <location>
        <begin position="124"/>
        <end position="174"/>
    </location>
</feature>
<dbReference type="GO" id="GO:0016787">
    <property type="term" value="F:hydrolase activity"/>
    <property type="evidence" value="ECO:0007669"/>
    <property type="project" value="UniProtKB-KW"/>
</dbReference>
<sequence length="956" mass="105553">MSGLTEEQKRRIEENKKRALAKRAVKVAQQQQCPPSGAQQTQSVKPSTYVAPSNQASTNWNGVGRGQSSNSLLNSGKGQGSGSNLGQAKSQSSNSHQTQFKAGGQSSNSPLTQPRTVLGGSGFQGNYKNTTSSLTRMINSSSAQQIHQGSNTSSHKNNTFSGSFTSQNKNTNSPVILKVGNSSSSGNVSNSVSSRTCITGNSGTTTTGCKTTPSPILPAQQKPTLTPGCPSSSSDVNRNTSQSSFYKSSASQNPAQHNKFQNKTGVASDTNKGVKSIPQSALAAAVTSDDSFFSKKKTAAVKGSAVLISRDRFVLSIGYCSPLVEICKTMKTRQYDSITKRWDFKLQEYEELMRRARVLMQQGVIELEGLPQPLLQAFKPACQGKITDRHVPNADLTCVPDTLTGSLMPFQRDGVNFAISREGRVIIADDMGLGKTIQSICVACYYRKDWPLLVVVPSSVRFAWSEQLQRWIPNLNPDDINVVVTGKDDVTAGKVVIVSYDMMTKKKNDLQHVGFKVAILDESHFLKNFRTARCQAAQLILKVSKRVILLSGTPALSRPAELYTQLRLVKPQLFPNFHLFGLRYCDGKQNNFGWDYSGSSNLPELQLLLEETIMIRRLKKDVLQQLPAKRRQMIVLDPELVKIDKNLKSSAKLLDSNKIKGSDRHGFLLTYFHDTGQAKVKAVRDYVIDLLESGHKFLVFAHHKEVLDALEEAVRKEGYGYIRIDGKTNPEQRNFFCQKFQTHDDIMVAILSITAANAGLNLTSAALVVFAELFWNPGILVQAEDRCHRIGQQDSVNIHYLVARKTADDYIWPLVQKKLSVLGKVGLSKEDFSEADTTVLKDKKQKDILSYFEESFMEESDIPEVQDNVTAINQTVASSSNQKSEHPGGQRSMLQFVSNGSKESTAKGEQLAAERLKEEGNVMSVEEELTGDWLDELDEEWDEPAEKKVKVAHSER</sequence>
<reference evidence="10" key="1">
    <citation type="submission" date="2025-08" db="UniProtKB">
        <authorList>
            <consortium name="RefSeq"/>
        </authorList>
    </citation>
    <scope>IDENTIFICATION</scope>
    <source>
        <tissue evidence="10">Gonads</tissue>
    </source>
</reference>
<feature type="compositionally biased region" description="Polar residues" evidence="5">
    <location>
        <begin position="43"/>
        <end position="76"/>
    </location>
</feature>
<evidence type="ECO:0000256" key="1">
    <source>
        <dbReference type="ARBA" id="ARBA00004123"/>
    </source>
</evidence>
<evidence type="ECO:0000256" key="3">
    <source>
        <dbReference type="ARBA" id="ARBA00023242"/>
    </source>
</evidence>
<dbReference type="FunCoup" id="A0A1S3I5U2">
    <property type="interactions" value="1549"/>
</dbReference>
<evidence type="ECO:0000259" key="7">
    <source>
        <dbReference type="PROSITE" id="PS51194"/>
    </source>
</evidence>
<evidence type="ECO:0000259" key="8">
    <source>
        <dbReference type="PROSITE" id="PS51467"/>
    </source>
</evidence>
<dbReference type="Proteomes" id="UP000085678">
    <property type="component" value="Unplaced"/>
</dbReference>
<dbReference type="AlphaFoldDB" id="A0A1S3I5U2"/>
<dbReference type="InterPro" id="IPR010003">
    <property type="entry name" value="HARP_dom"/>
</dbReference>
<dbReference type="InterPro" id="IPR027417">
    <property type="entry name" value="P-loop_NTPase"/>
</dbReference>
<dbReference type="GO" id="GO:0031297">
    <property type="term" value="P:replication fork processing"/>
    <property type="evidence" value="ECO:0007669"/>
    <property type="project" value="TreeGrafter"/>
</dbReference>
<organism evidence="9 10">
    <name type="scientific">Lingula anatina</name>
    <name type="common">Brachiopod</name>
    <name type="synonym">Lingula unguis</name>
    <dbReference type="NCBI Taxonomy" id="7574"/>
    <lineage>
        <taxon>Eukaryota</taxon>
        <taxon>Metazoa</taxon>
        <taxon>Spiralia</taxon>
        <taxon>Lophotrochozoa</taxon>
        <taxon>Brachiopoda</taxon>
        <taxon>Linguliformea</taxon>
        <taxon>Lingulata</taxon>
        <taxon>Lingulida</taxon>
        <taxon>Linguloidea</taxon>
        <taxon>Lingulidae</taxon>
        <taxon>Lingula</taxon>
    </lineage>
</organism>
<keyword evidence="3" id="KW-0539">Nucleus</keyword>
<dbReference type="Pfam" id="PF00176">
    <property type="entry name" value="SNF2-rel_dom"/>
    <property type="match status" value="1"/>
</dbReference>
<dbReference type="Pfam" id="PF00271">
    <property type="entry name" value="Helicase_C"/>
    <property type="match status" value="1"/>
</dbReference>
<accession>A0A1S3I5U2</accession>
<dbReference type="SMART" id="SM00487">
    <property type="entry name" value="DEXDc"/>
    <property type="match status" value="1"/>
</dbReference>
<feature type="compositionally biased region" description="Low complexity" evidence="5">
    <location>
        <begin position="26"/>
        <end position="42"/>
    </location>
</feature>
<dbReference type="SMART" id="SM00490">
    <property type="entry name" value="HELICc"/>
    <property type="match status" value="1"/>
</dbReference>
<dbReference type="InParanoid" id="A0A1S3I5U2"/>
<dbReference type="FunFam" id="3.40.50.300:FF:003021">
    <property type="entry name" value="Uncharacterized protein (Fragment)"/>
    <property type="match status" value="1"/>
</dbReference>
<name>A0A1S3I5U2_LINAN</name>
<feature type="region of interest" description="Disordered" evidence="5">
    <location>
        <begin position="23"/>
        <end position="176"/>
    </location>
</feature>
<evidence type="ECO:0000313" key="10">
    <source>
        <dbReference type="RefSeq" id="XP_013393645.1"/>
    </source>
</evidence>
<feature type="compositionally biased region" description="Low complexity" evidence="5">
    <location>
        <begin position="241"/>
        <end position="251"/>
    </location>
</feature>
<dbReference type="PANTHER" id="PTHR45766">
    <property type="entry name" value="DNA ANNEALING HELICASE AND ENDONUCLEASE ZRANB3 FAMILY MEMBER"/>
    <property type="match status" value="1"/>
</dbReference>
<dbReference type="GO" id="GO:0006281">
    <property type="term" value="P:DNA repair"/>
    <property type="evidence" value="ECO:0007669"/>
    <property type="project" value="TreeGrafter"/>
</dbReference>
<dbReference type="InterPro" id="IPR001650">
    <property type="entry name" value="Helicase_C-like"/>
</dbReference>
<dbReference type="InterPro" id="IPR038718">
    <property type="entry name" value="SNF2-like_sf"/>
</dbReference>
<evidence type="ECO:0000256" key="2">
    <source>
        <dbReference type="ARBA" id="ARBA00022801"/>
    </source>
</evidence>
<dbReference type="STRING" id="7574.A0A1S3I5U2"/>
<dbReference type="InterPro" id="IPR049730">
    <property type="entry name" value="SNF2/RAD54-like_C"/>
</dbReference>
<feature type="compositionally biased region" description="Polar residues" evidence="5">
    <location>
        <begin position="84"/>
        <end position="115"/>
    </location>
</feature>
<dbReference type="SUPFAM" id="SSF52540">
    <property type="entry name" value="P-loop containing nucleoside triphosphate hydrolases"/>
    <property type="match status" value="2"/>
</dbReference>
<evidence type="ECO:0000256" key="4">
    <source>
        <dbReference type="PROSITE-ProRule" id="PRU00800"/>
    </source>
</evidence>
<dbReference type="InterPro" id="IPR014001">
    <property type="entry name" value="Helicase_ATP-bd"/>
</dbReference>
<feature type="domain" description="Helicase C-terminal" evidence="7">
    <location>
        <begin position="682"/>
        <end position="840"/>
    </location>
</feature>
<evidence type="ECO:0000259" key="6">
    <source>
        <dbReference type="PROSITE" id="PS51192"/>
    </source>
</evidence>
<dbReference type="CDD" id="cd18010">
    <property type="entry name" value="DEXHc_HARP_SMARCAL1"/>
    <property type="match status" value="1"/>
</dbReference>
<evidence type="ECO:0000313" key="9">
    <source>
        <dbReference type="Proteomes" id="UP000085678"/>
    </source>
</evidence>
<feature type="region of interest" description="Disordered" evidence="5">
    <location>
        <begin position="202"/>
        <end position="273"/>
    </location>
</feature>
<dbReference type="OrthoDB" id="605656at2759"/>
<dbReference type="Gene3D" id="3.40.50.10810">
    <property type="entry name" value="Tandem AAA-ATPase domain"/>
    <property type="match status" value="1"/>
</dbReference>
<evidence type="ECO:0000256" key="5">
    <source>
        <dbReference type="SAM" id="MobiDB-lite"/>
    </source>
</evidence>
<dbReference type="InterPro" id="IPR000330">
    <property type="entry name" value="SNF2_N"/>
</dbReference>
<dbReference type="Gene3D" id="3.40.50.300">
    <property type="entry name" value="P-loop containing nucleotide triphosphate hydrolases"/>
    <property type="match status" value="1"/>
</dbReference>
<feature type="domain" description="Helicase ATP-binding" evidence="6">
    <location>
        <begin position="416"/>
        <end position="572"/>
    </location>
</feature>
<dbReference type="RefSeq" id="XP_013393645.1">
    <property type="nucleotide sequence ID" value="XM_013538191.2"/>
</dbReference>
<dbReference type="PANTHER" id="PTHR45766:SF6">
    <property type="entry name" value="SWI_SNF-RELATED MATRIX-ASSOCIATED ACTIN-DEPENDENT REGULATOR OF CHROMATIN SUBFAMILY A-LIKE PROTEIN 1"/>
    <property type="match status" value="1"/>
</dbReference>
<comment type="similarity">
    <text evidence="4">Belongs to the SNF2/RAD54 helicase family. SMARCAL1 subfamily.</text>
</comment>
<dbReference type="GO" id="GO:0043596">
    <property type="term" value="C:nuclear replication fork"/>
    <property type="evidence" value="ECO:0007669"/>
    <property type="project" value="TreeGrafter"/>
</dbReference>
<dbReference type="GeneID" id="106161287"/>
<dbReference type="PROSITE" id="PS51467">
    <property type="entry name" value="HARP"/>
    <property type="match status" value="1"/>
</dbReference>
<dbReference type="PROSITE" id="PS51194">
    <property type="entry name" value="HELICASE_CTER"/>
    <property type="match status" value="1"/>
</dbReference>
<feature type="compositionally biased region" description="Low complexity" evidence="5">
    <location>
        <begin position="202"/>
        <end position="214"/>
    </location>
</feature>